<dbReference type="PANTHER" id="PTHR43169:SF2">
    <property type="entry name" value="NAD_GMP SYNTHASE DOMAIN-CONTAINING PROTEIN"/>
    <property type="match status" value="1"/>
</dbReference>
<evidence type="ECO:0000313" key="3">
    <source>
        <dbReference type="Proteomes" id="UP000824263"/>
    </source>
</evidence>
<dbReference type="InterPro" id="IPR052188">
    <property type="entry name" value="Ni-pincer_cofactor_biosynth"/>
</dbReference>
<feature type="active site" description="Nucleophile and sulfur donor" evidence="1">
    <location>
        <position position="167"/>
    </location>
</feature>
<reference evidence="2" key="2">
    <citation type="submission" date="2021-04" db="EMBL/GenBank/DDBJ databases">
        <authorList>
            <person name="Gilroy R."/>
        </authorList>
    </citation>
    <scope>NUCLEOTIDE SEQUENCE</scope>
    <source>
        <strain evidence="2">ChiSxjej1B13-11762</strain>
    </source>
</reference>
<proteinExistence type="predicted"/>
<organism evidence="2 3">
    <name type="scientific">Candidatus Dorea gallistercoris</name>
    <dbReference type="NCBI Taxonomy" id="2838542"/>
    <lineage>
        <taxon>Bacteria</taxon>
        <taxon>Bacillati</taxon>
        <taxon>Bacillota</taxon>
        <taxon>Clostridia</taxon>
        <taxon>Lachnospirales</taxon>
        <taxon>Lachnospiraceae</taxon>
        <taxon>Dorea</taxon>
    </lineage>
</organism>
<dbReference type="PANTHER" id="PTHR43169">
    <property type="entry name" value="EXSB FAMILY PROTEIN"/>
    <property type="match status" value="1"/>
</dbReference>
<keyword evidence="2" id="KW-0808">Transferase</keyword>
<comment type="caution">
    <text evidence="2">The sequence shown here is derived from an EMBL/GenBank/DDBJ whole genome shotgun (WGS) entry which is preliminary data.</text>
</comment>
<dbReference type="SUPFAM" id="SSF52402">
    <property type="entry name" value="Adenine nucleotide alpha hydrolases-like"/>
    <property type="match status" value="1"/>
</dbReference>
<dbReference type="NCBIfam" id="TIGR00268">
    <property type="entry name" value="ATP-dependent sacrificial sulfur transferase LarE"/>
    <property type="match status" value="1"/>
</dbReference>
<dbReference type="InterPro" id="IPR014729">
    <property type="entry name" value="Rossmann-like_a/b/a_fold"/>
</dbReference>
<dbReference type="PIRSF" id="PIRSF006661">
    <property type="entry name" value="PP-lp_UCP006661"/>
    <property type="match status" value="1"/>
</dbReference>
<sequence>MTLQQFFRQVPKAAVAFSGGTDSAFLLWAAKKYGCKVRAYYAKTAFQPEFELWDARRLSKRLEVPLTVIPADILAVPEVEENGPRRCYYCKRALFSRIWEAAERDGHTVLLDGTNASDDAKDRPGMKALRELEVRSPLRECGLTKEEIRKRSKDGGLFTWDKPAYACLATRIPTGTKITGEDLHKVEKAEAALAELGFADFRVRLFQKAAKIQVTEDQLPLLLEKRETALERLQPWFSEILLDLNAREPSR</sequence>
<dbReference type="InterPro" id="IPR005232">
    <property type="entry name" value="LarE"/>
</dbReference>
<evidence type="ECO:0000256" key="1">
    <source>
        <dbReference type="PIRSR" id="PIRSR006661-1"/>
    </source>
</evidence>
<accession>A0A9D1UEE2</accession>
<reference evidence="2" key="1">
    <citation type="journal article" date="2021" name="PeerJ">
        <title>Extensive microbial diversity within the chicken gut microbiome revealed by metagenomics and culture.</title>
        <authorList>
            <person name="Gilroy R."/>
            <person name="Ravi A."/>
            <person name="Getino M."/>
            <person name="Pursley I."/>
            <person name="Horton D.L."/>
            <person name="Alikhan N.F."/>
            <person name="Baker D."/>
            <person name="Gharbi K."/>
            <person name="Hall N."/>
            <person name="Watson M."/>
            <person name="Adriaenssens E.M."/>
            <person name="Foster-Nyarko E."/>
            <person name="Jarju S."/>
            <person name="Secka A."/>
            <person name="Antonio M."/>
            <person name="Oren A."/>
            <person name="Chaudhuri R.R."/>
            <person name="La Ragione R."/>
            <person name="Hildebrand F."/>
            <person name="Pallen M.J."/>
        </authorList>
    </citation>
    <scope>NUCLEOTIDE SEQUENCE</scope>
    <source>
        <strain evidence="2">ChiSxjej1B13-11762</strain>
    </source>
</reference>
<protein>
    <submittedName>
        <fullName evidence="2">ATP-dependent sacrificial sulfur transferase LarE</fullName>
    </submittedName>
</protein>
<dbReference type="Gene3D" id="3.40.50.620">
    <property type="entry name" value="HUPs"/>
    <property type="match status" value="1"/>
</dbReference>
<dbReference type="GO" id="GO:0016783">
    <property type="term" value="F:sulfurtransferase activity"/>
    <property type="evidence" value="ECO:0007669"/>
    <property type="project" value="InterPro"/>
</dbReference>
<dbReference type="EMBL" id="DXGF01000186">
    <property type="protein sequence ID" value="HIW84747.1"/>
    <property type="molecule type" value="Genomic_DNA"/>
</dbReference>
<dbReference type="CDD" id="cd01990">
    <property type="entry name" value="LarE-like"/>
    <property type="match status" value="1"/>
</dbReference>
<gene>
    <name evidence="2" type="primary">larE</name>
    <name evidence="2" type="ORF">H9873_10580</name>
</gene>
<dbReference type="Proteomes" id="UP000824263">
    <property type="component" value="Unassembled WGS sequence"/>
</dbReference>
<dbReference type="AlphaFoldDB" id="A0A9D1UEE2"/>
<evidence type="ECO:0000313" key="2">
    <source>
        <dbReference type="EMBL" id="HIW84747.1"/>
    </source>
</evidence>
<name>A0A9D1UEE2_9FIRM</name>